<sequence length="126" mass="13494">MNYEGGQFSAAMFSLFHAAGMLLPLLAAILYMIAYQSGARSILYRIFSFLVLLLPVGAVLAWVGVPILCLSGYEPTGDDVKKFLDSSGVHPLAVTAAAALLLAGCIGLAWKKKILQNYWDAVAREG</sequence>
<evidence type="ECO:0000256" key="1">
    <source>
        <dbReference type="SAM" id="Phobius"/>
    </source>
</evidence>
<feature type="transmembrane region" description="Helical" evidence="1">
    <location>
        <begin position="88"/>
        <end position="110"/>
    </location>
</feature>
<name>A0A9D2M7M5_9FIRM</name>
<comment type="caution">
    <text evidence="2">The sequence shown here is derived from an EMBL/GenBank/DDBJ whole genome shotgun (WGS) entry which is preliminary data.</text>
</comment>
<reference evidence="2" key="2">
    <citation type="submission" date="2021-04" db="EMBL/GenBank/DDBJ databases">
        <authorList>
            <person name="Gilroy R."/>
        </authorList>
    </citation>
    <scope>NUCLEOTIDE SEQUENCE</scope>
    <source>
        <strain evidence="2">ChiBcec8-13705</strain>
    </source>
</reference>
<keyword evidence="1" id="KW-0472">Membrane</keyword>
<accession>A0A9D2M7M5</accession>
<evidence type="ECO:0000313" key="2">
    <source>
        <dbReference type="EMBL" id="HJB42930.1"/>
    </source>
</evidence>
<proteinExistence type="predicted"/>
<keyword evidence="1" id="KW-0812">Transmembrane</keyword>
<feature type="transmembrane region" description="Helical" evidence="1">
    <location>
        <begin position="46"/>
        <end position="68"/>
    </location>
</feature>
<gene>
    <name evidence="2" type="ORF">H9945_10585</name>
</gene>
<reference evidence="2" key="1">
    <citation type="journal article" date="2021" name="PeerJ">
        <title>Extensive microbial diversity within the chicken gut microbiome revealed by metagenomics and culture.</title>
        <authorList>
            <person name="Gilroy R."/>
            <person name="Ravi A."/>
            <person name="Getino M."/>
            <person name="Pursley I."/>
            <person name="Horton D.L."/>
            <person name="Alikhan N.F."/>
            <person name="Baker D."/>
            <person name="Gharbi K."/>
            <person name="Hall N."/>
            <person name="Watson M."/>
            <person name="Adriaenssens E.M."/>
            <person name="Foster-Nyarko E."/>
            <person name="Jarju S."/>
            <person name="Secka A."/>
            <person name="Antonio M."/>
            <person name="Oren A."/>
            <person name="Chaudhuri R.R."/>
            <person name="La Ragione R."/>
            <person name="Hildebrand F."/>
            <person name="Pallen M.J."/>
        </authorList>
    </citation>
    <scope>NUCLEOTIDE SEQUENCE</scope>
    <source>
        <strain evidence="2">ChiBcec8-13705</strain>
    </source>
</reference>
<protein>
    <submittedName>
        <fullName evidence="2">Uncharacterized protein</fullName>
    </submittedName>
</protein>
<dbReference type="AlphaFoldDB" id="A0A9D2M7M5"/>
<dbReference type="Proteomes" id="UP000886803">
    <property type="component" value="Unassembled WGS sequence"/>
</dbReference>
<evidence type="ECO:0000313" key="3">
    <source>
        <dbReference type="Proteomes" id="UP000886803"/>
    </source>
</evidence>
<keyword evidence="1" id="KW-1133">Transmembrane helix</keyword>
<feature type="transmembrane region" description="Helical" evidence="1">
    <location>
        <begin position="12"/>
        <end position="34"/>
    </location>
</feature>
<organism evidence="2 3">
    <name type="scientific">Candidatus Gemmiger avicola</name>
    <dbReference type="NCBI Taxonomy" id="2838605"/>
    <lineage>
        <taxon>Bacteria</taxon>
        <taxon>Bacillati</taxon>
        <taxon>Bacillota</taxon>
        <taxon>Clostridia</taxon>
        <taxon>Eubacteriales</taxon>
        <taxon>Gemmiger</taxon>
    </lineage>
</organism>
<dbReference type="EMBL" id="DWYG01000179">
    <property type="protein sequence ID" value="HJB42930.1"/>
    <property type="molecule type" value="Genomic_DNA"/>
</dbReference>